<dbReference type="Proteomes" id="UP000054563">
    <property type="component" value="Unassembled WGS sequence"/>
</dbReference>
<feature type="compositionally biased region" description="Low complexity" evidence="1">
    <location>
        <begin position="164"/>
        <end position="173"/>
    </location>
</feature>
<proteinExistence type="predicted"/>
<protein>
    <submittedName>
        <fullName evidence="2">Uncharacterized protein</fullName>
    </submittedName>
</protein>
<feature type="compositionally biased region" description="Low complexity" evidence="1">
    <location>
        <begin position="99"/>
        <end position="134"/>
    </location>
</feature>
<dbReference type="eggNOG" id="ENOG502SNJU">
    <property type="taxonomic scope" value="Eukaryota"/>
</dbReference>
<dbReference type="STRING" id="396776.A0A0J8S3N3"/>
<reference evidence="3" key="1">
    <citation type="journal article" date="2010" name="Genome Res.">
        <title>Population genomic sequencing of Coccidioides fungi reveals recent hybridization and transposon control.</title>
        <authorList>
            <person name="Neafsey D.E."/>
            <person name="Barker B.M."/>
            <person name="Sharpton T.J."/>
            <person name="Stajich J.E."/>
            <person name="Park D.J."/>
            <person name="Whiston E."/>
            <person name="Hung C.-Y."/>
            <person name="McMahan C."/>
            <person name="White J."/>
            <person name="Sykes S."/>
            <person name="Heiman D."/>
            <person name="Young S."/>
            <person name="Zeng Q."/>
            <person name="Abouelleil A."/>
            <person name="Aftuck L."/>
            <person name="Bessette D."/>
            <person name="Brown A."/>
            <person name="FitzGerald M."/>
            <person name="Lui A."/>
            <person name="Macdonald J.P."/>
            <person name="Priest M."/>
            <person name="Orbach M.J."/>
            <person name="Galgiani J.N."/>
            <person name="Kirkland T.N."/>
            <person name="Cole G.T."/>
            <person name="Birren B.W."/>
            <person name="Henn M.R."/>
            <person name="Taylor J.W."/>
            <person name="Rounsley S.D."/>
        </authorList>
    </citation>
    <scope>NUCLEOTIDE SEQUENCE [LARGE SCALE GENOMIC DNA]</scope>
    <source>
        <strain evidence="3">H538.4</strain>
    </source>
</reference>
<gene>
    <name evidence="2" type="ORF">CIHG_09908</name>
</gene>
<feature type="region of interest" description="Disordered" evidence="1">
    <location>
        <begin position="164"/>
        <end position="239"/>
    </location>
</feature>
<name>A0A0J8S3N3_COCIT</name>
<evidence type="ECO:0000313" key="3">
    <source>
        <dbReference type="Proteomes" id="UP000054563"/>
    </source>
</evidence>
<feature type="compositionally biased region" description="Polar residues" evidence="1">
    <location>
        <begin position="135"/>
        <end position="150"/>
    </location>
</feature>
<evidence type="ECO:0000256" key="1">
    <source>
        <dbReference type="SAM" id="MobiDB-lite"/>
    </source>
</evidence>
<accession>A0A0J8S3N3</accession>
<dbReference type="VEuPathDB" id="FungiDB:CIHG_09908"/>
<feature type="compositionally biased region" description="Polar residues" evidence="1">
    <location>
        <begin position="50"/>
        <end position="61"/>
    </location>
</feature>
<dbReference type="AlphaFoldDB" id="A0A0J8S3N3"/>
<feature type="region of interest" description="Disordered" evidence="1">
    <location>
        <begin position="50"/>
        <end position="150"/>
    </location>
</feature>
<dbReference type="EMBL" id="DS017053">
    <property type="protein sequence ID" value="KMU92070.1"/>
    <property type="molecule type" value="Genomic_DNA"/>
</dbReference>
<evidence type="ECO:0000313" key="2">
    <source>
        <dbReference type="EMBL" id="KMU92070.1"/>
    </source>
</evidence>
<dbReference type="OrthoDB" id="5377599at2759"/>
<sequence length="284" mass="30259">MAINVNSDQLLSSAQSIFFGHNHSNLSESKRQQLWTQQLSHFICGPTASAAASGSRLSTQDGSGGPRFLGKRTGDDVPRTLPPGSPPTKRRATTPEPYSVTRPSSSSSSSVRSQLARQSSTRSRTGNSSRKTGTASGSRKSWNQQVSAVPSQSTEGLAFFPAQAAPSPLQQSQTVSTDFSQSGLDGFAAPTHGGQASGSSSSPHRDRHGSHHPGGRIGSRLARSRSVDRGDGVTSDDSESDIRLAVWRNGYDQVRLEQIISRKSGFSRCSVVSKFQCAVIWSLQ</sequence>
<feature type="compositionally biased region" description="Polar residues" evidence="1">
    <location>
        <begin position="174"/>
        <end position="183"/>
    </location>
</feature>
<feature type="compositionally biased region" description="Basic residues" evidence="1">
    <location>
        <begin position="205"/>
        <end position="214"/>
    </location>
</feature>
<organism evidence="2 3">
    <name type="scientific">Coccidioides immitis H538.4</name>
    <dbReference type="NCBI Taxonomy" id="396776"/>
    <lineage>
        <taxon>Eukaryota</taxon>
        <taxon>Fungi</taxon>
        <taxon>Dikarya</taxon>
        <taxon>Ascomycota</taxon>
        <taxon>Pezizomycotina</taxon>
        <taxon>Eurotiomycetes</taxon>
        <taxon>Eurotiomycetidae</taxon>
        <taxon>Onygenales</taxon>
        <taxon>Onygenaceae</taxon>
        <taxon>Coccidioides</taxon>
    </lineage>
</organism>